<dbReference type="EMBL" id="CATNWA010015592">
    <property type="protein sequence ID" value="CAI9584910.1"/>
    <property type="molecule type" value="Genomic_DNA"/>
</dbReference>
<organism evidence="1 2">
    <name type="scientific">Staurois parvus</name>
    <dbReference type="NCBI Taxonomy" id="386267"/>
    <lineage>
        <taxon>Eukaryota</taxon>
        <taxon>Metazoa</taxon>
        <taxon>Chordata</taxon>
        <taxon>Craniata</taxon>
        <taxon>Vertebrata</taxon>
        <taxon>Euteleostomi</taxon>
        <taxon>Amphibia</taxon>
        <taxon>Batrachia</taxon>
        <taxon>Anura</taxon>
        <taxon>Neobatrachia</taxon>
        <taxon>Ranoidea</taxon>
        <taxon>Ranidae</taxon>
        <taxon>Staurois</taxon>
    </lineage>
</organism>
<sequence length="71" mass="7978">MTEQGQHMLKRTVCRNRQLSAESIAKVLQTVAFQLAQRCRESFMEWVSIAEQLHPSLTSLTARQSIGCSGV</sequence>
<evidence type="ECO:0000313" key="1">
    <source>
        <dbReference type="EMBL" id="CAI9584910.1"/>
    </source>
</evidence>
<protein>
    <recommendedName>
        <fullName evidence="3">Transposase</fullName>
    </recommendedName>
</protein>
<evidence type="ECO:0008006" key="3">
    <source>
        <dbReference type="Google" id="ProtNLM"/>
    </source>
</evidence>
<evidence type="ECO:0000313" key="2">
    <source>
        <dbReference type="Proteomes" id="UP001162483"/>
    </source>
</evidence>
<dbReference type="Proteomes" id="UP001162483">
    <property type="component" value="Unassembled WGS sequence"/>
</dbReference>
<accession>A0ABN9ELP0</accession>
<keyword evidence="2" id="KW-1185">Reference proteome</keyword>
<comment type="caution">
    <text evidence="1">The sequence shown here is derived from an EMBL/GenBank/DDBJ whole genome shotgun (WGS) entry which is preliminary data.</text>
</comment>
<proteinExistence type="predicted"/>
<name>A0ABN9ELP0_9NEOB</name>
<reference evidence="1" key="1">
    <citation type="submission" date="2023-05" db="EMBL/GenBank/DDBJ databases">
        <authorList>
            <person name="Stuckert A."/>
        </authorList>
    </citation>
    <scope>NUCLEOTIDE SEQUENCE</scope>
</reference>
<gene>
    <name evidence="1" type="ORF">SPARVUS_LOCUS10099665</name>
</gene>